<protein>
    <recommendedName>
        <fullName evidence="3">Histidine kinase/HSP90-like ATPase domain-containing protein</fullName>
    </recommendedName>
</protein>
<feature type="region of interest" description="Disordered" evidence="2">
    <location>
        <begin position="94"/>
        <end position="116"/>
    </location>
</feature>
<keyword evidence="5" id="KW-1185">Reference proteome</keyword>
<dbReference type="RefSeq" id="WP_189135900.1">
    <property type="nucleotide sequence ID" value="NZ_BMMS01000070.1"/>
</dbReference>
<evidence type="ECO:0000256" key="1">
    <source>
        <dbReference type="ARBA" id="ARBA00022527"/>
    </source>
</evidence>
<dbReference type="GO" id="GO:0004674">
    <property type="term" value="F:protein serine/threonine kinase activity"/>
    <property type="evidence" value="ECO:0007669"/>
    <property type="project" value="UniProtKB-KW"/>
</dbReference>
<accession>A0A918A0D6</accession>
<dbReference type="Gene3D" id="3.30.565.10">
    <property type="entry name" value="Histidine kinase-like ATPase, C-terminal domain"/>
    <property type="match status" value="1"/>
</dbReference>
<dbReference type="PANTHER" id="PTHR35526:SF3">
    <property type="entry name" value="ANTI-SIGMA-F FACTOR RSBW"/>
    <property type="match status" value="1"/>
</dbReference>
<keyword evidence="1" id="KW-0808">Transferase</keyword>
<dbReference type="InterPro" id="IPR036890">
    <property type="entry name" value="HATPase_C_sf"/>
</dbReference>
<dbReference type="Proteomes" id="UP000641932">
    <property type="component" value="Unassembled WGS sequence"/>
</dbReference>
<dbReference type="AlphaFoldDB" id="A0A918A0D6"/>
<sequence length="173" mass="18346">MNATATTASTAGRTRHAFLHIEATAPRTQDVTAMRHRAARMLTRTGIAQDTADTAELLLGELLANAVRHCRTALSDQPPVSLDISLDGARLTIGVTDPDPRPPQPRPSHTHDEGGRGLTLVDALATAWGCSTRPTSKTVWFTLHSPAPTAPQTIGTQRIGATVHLTARQPVAA</sequence>
<evidence type="ECO:0000313" key="4">
    <source>
        <dbReference type="EMBL" id="GGP00899.1"/>
    </source>
</evidence>
<dbReference type="InterPro" id="IPR050267">
    <property type="entry name" value="Anti-sigma-factor_SerPK"/>
</dbReference>
<evidence type="ECO:0000256" key="2">
    <source>
        <dbReference type="SAM" id="MobiDB-lite"/>
    </source>
</evidence>
<reference evidence="4" key="1">
    <citation type="journal article" date="2014" name="Int. J. Syst. Evol. Microbiol.">
        <title>Complete genome sequence of Corynebacterium casei LMG S-19264T (=DSM 44701T), isolated from a smear-ripened cheese.</title>
        <authorList>
            <consortium name="US DOE Joint Genome Institute (JGI-PGF)"/>
            <person name="Walter F."/>
            <person name="Albersmeier A."/>
            <person name="Kalinowski J."/>
            <person name="Ruckert C."/>
        </authorList>
    </citation>
    <scope>NUCLEOTIDE SEQUENCE</scope>
    <source>
        <strain evidence="4">CGMCC 4.7201</strain>
    </source>
</reference>
<proteinExistence type="predicted"/>
<comment type="caution">
    <text evidence="4">The sequence shown here is derived from an EMBL/GenBank/DDBJ whole genome shotgun (WGS) entry which is preliminary data.</text>
</comment>
<organism evidence="4 5">
    <name type="scientific">Wenjunlia tyrosinilytica</name>
    <dbReference type="NCBI Taxonomy" id="1544741"/>
    <lineage>
        <taxon>Bacteria</taxon>
        <taxon>Bacillati</taxon>
        <taxon>Actinomycetota</taxon>
        <taxon>Actinomycetes</taxon>
        <taxon>Kitasatosporales</taxon>
        <taxon>Streptomycetaceae</taxon>
        <taxon>Wenjunlia</taxon>
    </lineage>
</organism>
<dbReference type="InterPro" id="IPR003594">
    <property type="entry name" value="HATPase_dom"/>
</dbReference>
<evidence type="ECO:0000313" key="5">
    <source>
        <dbReference type="Proteomes" id="UP000641932"/>
    </source>
</evidence>
<name>A0A918A0D6_9ACTN</name>
<gene>
    <name evidence="4" type="ORF">GCM10012280_70650</name>
</gene>
<dbReference type="CDD" id="cd16936">
    <property type="entry name" value="HATPase_RsbW-like"/>
    <property type="match status" value="1"/>
</dbReference>
<keyword evidence="1" id="KW-0418">Kinase</keyword>
<dbReference type="PANTHER" id="PTHR35526">
    <property type="entry name" value="ANTI-SIGMA-F FACTOR RSBW-RELATED"/>
    <property type="match status" value="1"/>
</dbReference>
<feature type="domain" description="Histidine kinase/HSP90-like ATPase" evidence="3">
    <location>
        <begin position="27"/>
        <end position="142"/>
    </location>
</feature>
<reference evidence="4" key="2">
    <citation type="submission" date="2020-09" db="EMBL/GenBank/DDBJ databases">
        <authorList>
            <person name="Sun Q."/>
            <person name="Zhou Y."/>
        </authorList>
    </citation>
    <scope>NUCLEOTIDE SEQUENCE</scope>
    <source>
        <strain evidence="4">CGMCC 4.7201</strain>
    </source>
</reference>
<dbReference type="SUPFAM" id="SSF55874">
    <property type="entry name" value="ATPase domain of HSP90 chaperone/DNA topoisomerase II/histidine kinase"/>
    <property type="match status" value="1"/>
</dbReference>
<dbReference type="EMBL" id="BMMS01000070">
    <property type="protein sequence ID" value="GGP00899.1"/>
    <property type="molecule type" value="Genomic_DNA"/>
</dbReference>
<dbReference type="Pfam" id="PF13581">
    <property type="entry name" value="HATPase_c_2"/>
    <property type="match status" value="1"/>
</dbReference>
<evidence type="ECO:0000259" key="3">
    <source>
        <dbReference type="Pfam" id="PF13581"/>
    </source>
</evidence>
<keyword evidence="1" id="KW-0723">Serine/threonine-protein kinase</keyword>